<comment type="similarity">
    <text evidence="1 7">Belongs to the peptidase S46 family.</text>
</comment>
<evidence type="ECO:0000256" key="5">
    <source>
        <dbReference type="ARBA" id="ARBA00022801"/>
    </source>
</evidence>
<evidence type="ECO:0000313" key="11">
    <source>
        <dbReference type="Proteomes" id="UP000396862"/>
    </source>
</evidence>
<accession>A0A2P8C5L9</accession>
<keyword evidence="5 7" id="KW-0378">Hydrolase</keyword>
<dbReference type="RefSeq" id="WP_106543927.1">
    <property type="nucleotide sequence ID" value="NZ_BLAU01000001.1"/>
</dbReference>
<dbReference type="InterPro" id="IPR019500">
    <property type="entry name" value="Pep_S46"/>
</dbReference>
<keyword evidence="2 7" id="KW-0031">Aminopeptidase</keyword>
<keyword evidence="3 7" id="KW-0645">Protease</keyword>
<keyword evidence="4" id="KW-0732">Signal</keyword>
<evidence type="ECO:0000256" key="3">
    <source>
        <dbReference type="ARBA" id="ARBA00022670"/>
    </source>
</evidence>
<dbReference type="OrthoDB" id="9805367at2"/>
<dbReference type="GO" id="GO:0070009">
    <property type="term" value="F:serine-type aminopeptidase activity"/>
    <property type="evidence" value="ECO:0007669"/>
    <property type="project" value="UniProtKB-UniRule"/>
</dbReference>
<evidence type="ECO:0000256" key="4">
    <source>
        <dbReference type="ARBA" id="ARBA00022729"/>
    </source>
</evidence>
<dbReference type="GO" id="GO:0008239">
    <property type="term" value="F:dipeptidyl-peptidase activity"/>
    <property type="evidence" value="ECO:0007669"/>
    <property type="project" value="UniProtKB-UniRule"/>
</dbReference>
<comment type="function">
    <text evidence="7">Catalyzes the removal of dipeptides from the N-terminus of oligopeptides.</text>
</comment>
<dbReference type="SUPFAM" id="SSF50494">
    <property type="entry name" value="Trypsin-like serine proteases"/>
    <property type="match status" value="2"/>
</dbReference>
<dbReference type="Proteomes" id="UP000396862">
    <property type="component" value="Unassembled WGS sequence"/>
</dbReference>
<dbReference type="PANTHER" id="PTHR38469:SF1">
    <property type="entry name" value="PERIPLASMIC PEPTIDASE SUBFAMILY S1B"/>
    <property type="match status" value="1"/>
</dbReference>
<reference evidence="9 10" key="1">
    <citation type="submission" date="2018-03" db="EMBL/GenBank/DDBJ databases">
        <title>Genomic Encyclopedia of Archaeal and Bacterial Type Strains, Phase II (KMG-II): from individual species to whole genera.</title>
        <authorList>
            <person name="Goeker M."/>
        </authorList>
    </citation>
    <scope>NUCLEOTIDE SEQUENCE [LARGE SCALE GENOMIC DNA]</scope>
    <source>
        <strain evidence="9 10">DSM 27267</strain>
    </source>
</reference>
<dbReference type="EMBL" id="BLAU01000001">
    <property type="protein sequence ID" value="GET23591.1"/>
    <property type="molecule type" value="Genomic_DNA"/>
</dbReference>
<dbReference type="AlphaFoldDB" id="A0A2P8C5L9"/>
<dbReference type="InterPro" id="IPR009003">
    <property type="entry name" value="Peptidase_S1_PA"/>
</dbReference>
<evidence type="ECO:0000256" key="6">
    <source>
        <dbReference type="ARBA" id="ARBA00022825"/>
    </source>
</evidence>
<comment type="caution">
    <text evidence="9">The sequence shown here is derived from an EMBL/GenBank/DDBJ whole genome shotgun (WGS) entry which is preliminary data.</text>
</comment>
<dbReference type="EMBL" id="PYGC01000019">
    <property type="protein sequence ID" value="PSK80255.1"/>
    <property type="molecule type" value="Genomic_DNA"/>
</dbReference>
<dbReference type="Pfam" id="PF10459">
    <property type="entry name" value="Peptidase_S46"/>
    <property type="match status" value="1"/>
</dbReference>
<evidence type="ECO:0000313" key="8">
    <source>
        <dbReference type="EMBL" id="GET23591.1"/>
    </source>
</evidence>
<name>A0A2P8C5L9_9BACT</name>
<keyword evidence="6 7" id="KW-0720">Serine protease</keyword>
<dbReference type="PANTHER" id="PTHR38469">
    <property type="entry name" value="PERIPLASMIC PEPTIDASE SUBFAMILY S1B"/>
    <property type="match status" value="1"/>
</dbReference>
<keyword evidence="11" id="KW-1185">Reference proteome</keyword>
<evidence type="ECO:0000256" key="7">
    <source>
        <dbReference type="RuleBase" id="RU366067"/>
    </source>
</evidence>
<gene>
    <name evidence="8" type="primary">dpp11</name>
    <name evidence="9" type="ORF">CLV93_1195</name>
    <name evidence="8" type="ORF">JCM18694_38370</name>
</gene>
<evidence type="ECO:0000256" key="1">
    <source>
        <dbReference type="ARBA" id="ARBA00010491"/>
    </source>
</evidence>
<organism evidence="9 10">
    <name type="scientific">Prolixibacter denitrificans</name>
    <dbReference type="NCBI Taxonomy" id="1541063"/>
    <lineage>
        <taxon>Bacteria</taxon>
        <taxon>Pseudomonadati</taxon>
        <taxon>Bacteroidota</taxon>
        <taxon>Bacteroidia</taxon>
        <taxon>Marinilabiliales</taxon>
        <taxon>Prolixibacteraceae</taxon>
        <taxon>Prolixibacter</taxon>
    </lineage>
</organism>
<dbReference type="Proteomes" id="UP000240621">
    <property type="component" value="Unassembled WGS sequence"/>
</dbReference>
<evidence type="ECO:0000313" key="9">
    <source>
        <dbReference type="EMBL" id="PSK80255.1"/>
    </source>
</evidence>
<evidence type="ECO:0000313" key="10">
    <source>
        <dbReference type="Proteomes" id="UP000240621"/>
    </source>
</evidence>
<sequence length="714" mass="81431">MNFKNLLLSLLLVWGFIFSASAKEGMWIPTLLQKYNIEEMQQMGFKLTADDIYSVNHASMKDAVVIFGGGCTGEVISPDGLLITNHHCGYSSIQKHSSVEHDYLTDGFWAMNRDEELPNPGLTVKFLVRMDDVTAQALEGVTDSLTESDKQTRINENTAKIEKEATEGTDYTAVVKPLFYGNQYFVYVYEVYKDIRLVGAPPSAIGKFGGDTDNWMWPRHTGDFSVFRIYAGKDNKPAEYSPDNVPYKPKKFFPISMRGVKKGDFTMVFGYPGTTQEYLPSQAVKLIMTQSDPEKVAIRTKKLNILAADMEADRAVRIQYASKYARTSNSWKRWQGEVKGLKRLNAVEKKQEGEKAFTEWLNESSSRKGKYGEVLPRFEELYAEFAPYQRADDYYSEVVKRGTDIFSLAQKLDRIRRLAEYNAESRLEGALPELKDEVASYFKDYHQATDEKVFTALLTMYANDLPGKWLPEELTKLTPEKLAKLYRKSVLTNETVLNQMLDGFDTKAAKKLEKDPVMQLYRALRNTYEVKVESRYRELNDSIKANQKLYMAGLLEMNKGKRMMADANFTLRVTYGKVEGYDPRDGVHYKYYTTLKGIMEKDNPEIYDYDVPDRLKGLYREKDFGQYTNGKGQVPVAFCASNHTTGGNSGSPVVDAEGNLLGVNFDRTWEGTMSDIMFDPDQCRNIMLDIRYALFVIDKFAGAGYLLDEMELVN</sequence>
<dbReference type="GO" id="GO:0043171">
    <property type="term" value="P:peptide catabolic process"/>
    <property type="evidence" value="ECO:0007669"/>
    <property type="project" value="UniProtKB-UniRule"/>
</dbReference>
<proteinExistence type="inferred from homology"/>
<dbReference type="GO" id="GO:0006508">
    <property type="term" value="P:proteolysis"/>
    <property type="evidence" value="ECO:0007669"/>
    <property type="project" value="UniProtKB-KW"/>
</dbReference>
<protein>
    <recommendedName>
        <fullName evidence="7">Dipeptidyl-peptidase</fullName>
        <ecNumber evidence="7">3.4.14.-</ecNumber>
    </recommendedName>
</protein>
<dbReference type="EC" id="3.4.14.-" evidence="7"/>
<reference evidence="8 11" key="2">
    <citation type="submission" date="2019-10" db="EMBL/GenBank/DDBJ databases">
        <title>Prolixibacter strains distinguished by the presence of nitrate reductase genes were adept at nitrate-dependent anaerobic corrosion of metallic iron and carbon steel.</title>
        <authorList>
            <person name="Iino T."/>
            <person name="Shono N."/>
            <person name="Ito K."/>
            <person name="Nakamura R."/>
            <person name="Sueoka K."/>
            <person name="Harayama S."/>
            <person name="Ohkuma M."/>
        </authorList>
    </citation>
    <scope>NUCLEOTIDE SEQUENCE [LARGE SCALE GENOMIC DNA]</scope>
    <source>
        <strain evidence="8 11">MIC1-1</strain>
    </source>
</reference>
<evidence type="ECO:0000256" key="2">
    <source>
        <dbReference type="ARBA" id="ARBA00022438"/>
    </source>
</evidence>